<sequence length="119" mass="13492">MGYAICTVGDTRYRAQYAPLTTNNLMLELILALMNEPTYQDKDVTDLVCPSFFSAALSELYQALEGRAPQLEVYYNVQDGYQILSVERHRPLALYTDELRILISTSDASCQALVFRKTL</sequence>
<dbReference type="Proteomes" id="UP000183447">
    <property type="component" value="Unassembled WGS sequence"/>
</dbReference>
<proteinExistence type="predicted"/>
<accession>A0A1K2I149</accession>
<name>A0A1K2I149_9HYPH</name>
<keyword evidence="2" id="KW-1185">Reference proteome</keyword>
<gene>
    <name evidence="1" type="ORF">SAMN02983003_3111</name>
</gene>
<protein>
    <submittedName>
        <fullName evidence="1">Uncharacterized protein</fullName>
    </submittedName>
</protein>
<organism evidence="1 2">
    <name type="scientific">Devosia enhydra</name>
    <dbReference type="NCBI Taxonomy" id="665118"/>
    <lineage>
        <taxon>Bacteria</taxon>
        <taxon>Pseudomonadati</taxon>
        <taxon>Pseudomonadota</taxon>
        <taxon>Alphaproteobacteria</taxon>
        <taxon>Hyphomicrobiales</taxon>
        <taxon>Devosiaceae</taxon>
        <taxon>Devosia</taxon>
    </lineage>
</organism>
<evidence type="ECO:0000313" key="2">
    <source>
        <dbReference type="Proteomes" id="UP000183447"/>
    </source>
</evidence>
<reference evidence="1 2" key="1">
    <citation type="submission" date="2016-11" db="EMBL/GenBank/DDBJ databases">
        <authorList>
            <person name="Jaros S."/>
            <person name="Januszkiewicz K."/>
            <person name="Wedrychowicz H."/>
        </authorList>
    </citation>
    <scope>NUCLEOTIDE SEQUENCE [LARGE SCALE GENOMIC DNA]</scope>
    <source>
        <strain evidence="1 2">ATCC 23634</strain>
    </source>
</reference>
<dbReference type="AlphaFoldDB" id="A0A1K2I149"/>
<dbReference type="EMBL" id="FPKU01000003">
    <property type="protein sequence ID" value="SFZ85939.1"/>
    <property type="molecule type" value="Genomic_DNA"/>
</dbReference>
<evidence type="ECO:0000313" key="1">
    <source>
        <dbReference type="EMBL" id="SFZ85939.1"/>
    </source>
</evidence>